<feature type="signal peptide" evidence="8">
    <location>
        <begin position="1"/>
        <end position="23"/>
    </location>
</feature>
<reference evidence="10" key="1">
    <citation type="submission" date="2019-05" db="EMBL/GenBank/DDBJ databases">
        <title>Prevotella brunnea sp. nov., isolated from a wound of a patient.</title>
        <authorList>
            <person name="Buhl M."/>
        </authorList>
    </citation>
    <scope>NUCLEOTIDE SEQUENCE [LARGE SCALE GENOMIC DNA]</scope>
    <source>
        <strain evidence="10">A2672</strain>
    </source>
</reference>
<dbReference type="PANTHER" id="PTHR30026">
    <property type="entry name" value="OUTER MEMBRANE PROTEIN TOLC"/>
    <property type="match status" value="1"/>
</dbReference>
<evidence type="ECO:0000256" key="7">
    <source>
        <dbReference type="ARBA" id="ARBA00023237"/>
    </source>
</evidence>
<accession>A0A5C8GFT3</accession>
<evidence type="ECO:0000313" key="10">
    <source>
        <dbReference type="Proteomes" id="UP000321612"/>
    </source>
</evidence>
<keyword evidence="7" id="KW-0998">Cell outer membrane</keyword>
<dbReference type="InterPro" id="IPR051906">
    <property type="entry name" value="TolC-like"/>
</dbReference>
<dbReference type="GO" id="GO:1990281">
    <property type="term" value="C:efflux pump complex"/>
    <property type="evidence" value="ECO:0007669"/>
    <property type="project" value="TreeGrafter"/>
</dbReference>
<keyword evidence="4" id="KW-1134">Transmembrane beta strand</keyword>
<evidence type="ECO:0000256" key="3">
    <source>
        <dbReference type="ARBA" id="ARBA00022448"/>
    </source>
</evidence>
<keyword evidence="3" id="KW-0813">Transport</keyword>
<gene>
    <name evidence="9" type="ORF">ETF27_07665</name>
</gene>
<evidence type="ECO:0000256" key="4">
    <source>
        <dbReference type="ARBA" id="ARBA00022452"/>
    </source>
</evidence>
<comment type="similarity">
    <text evidence="2">Belongs to the outer membrane factor (OMF) (TC 1.B.17) family.</text>
</comment>
<dbReference type="GO" id="GO:0006508">
    <property type="term" value="P:proteolysis"/>
    <property type="evidence" value="ECO:0007669"/>
    <property type="project" value="UniProtKB-KW"/>
</dbReference>
<dbReference type="GO" id="GO:0008233">
    <property type="term" value="F:peptidase activity"/>
    <property type="evidence" value="ECO:0007669"/>
    <property type="project" value="UniProtKB-KW"/>
</dbReference>
<comment type="caution">
    <text evidence="9">The sequence shown here is derived from an EMBL/GenBank/DDBJ whole genome shotgun (WGS) entry which is preliminary data.</text>
</comment>
<dbReference type="Gene3D" id="1.20.1600.10">
    <property type="entry name" value="Outer membrane efflux proteins (OEP)"/>
    <property type="match status" value="1"/>
</dbReference>
<sequence>MRRNMKKSIICTVLIGMATAVSAQSTFTLQRCRDMALENNRQLKISKLTTSIAEDVHKVAKTKYLPRLTALAGYEHLSREISLLSDEQKNTLSNLGTNSVGKISGEIGKNIAQWAQQGLISPQTAQDLGKALGNITTPLAQAGNNIGEALRQDLRTNSKNIYAGGVMLMQPIYMGGAIKAANDMAAIGEEMARNDIALKQQTVLYAVDNAYWLIVSLKKKERLAMQYCDLAKHLSGDVSKMYREGVATKADRLKVEVAVNTAELQIAELQNGIALAKMALCELCGLDLNTNPRLADEDSDELSAVETVNYNAADTTYNARPEVRLLQNSVELQRQNTKLIRSLFLPHVVLTAGYNLSNPNSFNGFEQKFADMWNVGIIVHVPLWNWGEGKYKVRAAKTATTLAEMELSDVRNKIRLETEQNRFRLDNANERLATAHKNMASANENLRTADIGFREGVMTVTDVMAAQTAWLAARTAVLDAEIAVRTAQVGLRKALGKIY</sequence>
<evidence type="ECO:0000256" key="8">
    <source>
        <dbReference type="SAM" id="SignalP"/>
    </source>
</evidence>
<keyword evidence="10" id="KW-1185">Reference proteome</keyword>
<proteinExistence type="inferred from homology"/>
<dbReference type="EMBL" id="SDIK01000056">
    <property type="protein sequence ID" value="TXJ60843.1"/>
    <property type="molecule type" value="Genomic_DNA"/>
</dbReference>
<evidence type="ECO:0000256" key="1">
    <source>
        <dbReference type="ARBA" id="ARBA00004442"/>
    </source>
</evidence>
<organism evidence="9 10">
    <name type="scientific">Prevotella brunnea</name>
    <dbReference type="NCBI Taxonomy" id="2508867"/>
    <lineage>
        <taxon>Bacteria</taxon>
        <taxon>Pseudomonadati</taxon>
        <taxon>Bacteroidota</taxon>
        <taxon>Bacteroidia</taxon>
        <taxon>Bacteroidales</taxon>
        <taxon>Prevotellaceae</taxon>
        <taxon>Prevotella</taxon>
    </lineage>
</organism>
<protein>
    <submittedName>
        <fullName evidence="9">Alkaline protease</fullName>
    </submittedName>
</protein>
<keyword evidence="5" id="KW-0812">Transmembrane</keyword>
<dbReference type="Pfam" id="PF02321">
    <property type="entry name" value="OEP"/>
    <property type="match status" value="2"/>
</dbReference>
<keyword evidence="8" id="KW-0732">Signal</keyword>
<keyword evidence="9" id="KW-0645">Protease</keyword>
<keyword evidence="9" id="KW-0378">Hydrolase</keyword>
<dbReference type="GO" id="GO:0015288">
    <property type="term" value="F:porin activity"/>
    <property type="evidence" value="ECO:0007669"/>
    <property type="project" value="TreeGrafter"/>
</dbReference>
<evidence type="ECO:0000313" key="9">
    <source>
        <dbReference type="EMBL" id="TXJ60843.1"/>
    </source>
</evidence>
<keyword evidence="6" id="KW-0472">Membrane</keyword>
<dbReference type="SUPFAM" id="SSF56954">
    <property type="entry name" value="Outer membrane efflux proteins (OEP)"/>
    <property type="match status" value="1"/>
</dbReference>
<dbReference type="AlphaFoldDB" id="A0A5C8GFT3"/>
<comment type="subcellular location">
    <subcellularLocation>
        <location evidence="1">Cell outer membrane</location>
    </subcellularLocation>
</comment>
<evidence type="ECO:0000256" key="2">
    <source>
        <dbReference type="ARBA" id="ARBA00007613"/>
    </source>
</evidence>
<dbReference type="GO" id="GO:0015562">
    <property type="term" value="F:efflux transmembrane transporter activity"/>
    <property type="evidence" value="ECO:0007669"/>
    <property type="project" value="InterPro"/>
</dbReference>
<name>A0A5C8GFT3_9BACT</name>
<dbReference type="OrthoDB" id="9807719at2"/>
<dbReference type="PANTHER" id="PTHR30026:SF20">
    <property type="entry name" value="OUTER MEMBRANE PROTEIN TOLC"/>
    <property type="match status" value="1"/>
</dbReference>
<dbReference type="GO" id="GO:0009279">
    <property type="term" value="C:cell outer membrane"/>
    <property type="evidence" value="ECO:0007669"/>
    <property type="project" value="UniProtKB-SubCell"/>
</dbReference>
<evidence type="ECO:0000256" key="5">
    <source>
        <dbReference type="ARBA" id="ARBA00022692"/>
    </source>
</evidence>
<evidence type="ECO:0000256" key="6">
    <source>
        <dbReference type="ARBA" id="ARBA00023136"/>
    </source>
</evidence>
<dbReference type="Proteomes" id="UP000321612">
    <property type="component" value="Unassembled WGS sequence"/>
</dbReference>
<dbReference type="InterPro" id="IPR003423">
    <property type="entry name" value="OMP_efflux"/>
</dbReference>
<feature type="chain" id="PRO_5022946357" evidence="8">
    <location>
        <begin position="24"/>
        <end position="499"/>
    </location>
</feature>